<dbReference type="RefSeq" id="WP_344305531.1">
    <property type="nucleotide sequence ID" value="NZ_BAAAQQ010000014.1"/>
</dbReference>
<feature type="transmembrane region" description="Helical" evidence="9">
    <location>
        <begin position="225"/>
        <end position="245"/>
    </location>
</feature>
<reference evidence="11" key="1">
    <citation type="journal article" date="2019" name="Int. J. Syst. Evol. Microbiol.">
        <title>The Global Catalogue of Microorganisms (GCM) 10K type strain sequencing project: providing services to taxonomists for standard genome sequencing and annotation.</title>
        <authorList>
            <consortium name="The Broad Institute Genomics Platform"/>
            <consortium name="The Broad Institute Genome Sequencing Center for Infectious Disease"/>
            <person name="Wu L."/>
            <person name="Ma J."/>
        </authorList>
    </citation>
    <scope>NUCLEOTIDE SEQUENCE [LARGE SCALE GENOMIC DNA]</scope>
    <source>
        <strain evidence="11">JCM 16021</strain>
    </source>
</reference>
<feature type="transmembrane region" description="Helical" evidence="9">
    <location>
        <begin position="305"/>
        <end position="321"/>
    </location>
</feature>
<dbReference type="PANTHER" id="PTHR32196:SF71">
    <property type="entry name" value="AUTOINDUCER 2 IMPORT SYSTEM PERMEASE PROTEIN LSRD"/>
    <property type="match status" value="1"/>
</dbReference>
<keyword evidence="5 9" id="KW-0812">Transmembrane</keyword>
<proteinExistence type="predicted"/>
<evidence type="ECO:0000256" key="5">
    <source>
        <dbReference type="ARBA" id="ARBA00022692"/>
    </source>
</evidence>
<organism evidence="10 11">
    <name type="scientific">Nocardioides bigeumensis</name>
    <dbReference type="NCBI Taxonomy" id="433657"/>
    <lineage>
        <taxon>Bacteria</taxon>
        <taxon>Bacillati</taxon>
        <taxon>Actinomycetota</taxon>
        <taxon>Actinomycetes</taxon>
        <taxon>Propionibacteriales</taxon>
        <taxon>Nocardioidaceae</taxon>
        <taxon>Nocardioides</taxon>
    </lineage>
</organism>
<evidence type="ECO:0000256" key="7">
    <source>
        <dbReference type="ARBA" id="ARBA00023136"/>
    </source>
</evidence>
<evidence type="ECO:0000256" key="4">
    <source>
        <dbReference type="ARBA" id="ARBA00022519"/>
    </source>
</evidence>
<evidence type="ECO:0000256" key="8">
    <source>
        <dbReference type="ARBA" id="ARBA00039381"/>
    </source>
</evidence>
<evidence type="ECO:0000313" key="11">
    <source>
        <dbReference type="Proteomes" id="UP001500575"/>
    </source>
</evidence>
<evidence type="ECO:0000313" key="10">
    <source>
        <dbReference type="EMBL" id="GAA2133488.1"/>
    </source>
</evidence>
<feature type="transmembrane region" description="Helical" evidence="9">
    <location>
        <begin position="257"/>
        <end position="274"/>
    </location>
</feature>
<evidence type="ECO:0000256" key="3">
    <source>
        <dbReference type="ARBA" id="ARBA00022475"/>
    </source>
</evidence>
<evidence type="ECO:0000256" key="6">
    <source>
        <dbReference type="ARBA" id="ARBA00022989"/>
    </source>
</evidence>
<feature type="transmembrane region" description="Helical" evidence="9">
    <location>
        <begin position="65"/>
        <end position="96"/>
    </location>
</feature>
<protein>
    <recommendedName>
        <fullName evidence="8">Autoinducer 2 import system permease protein LsrD</fullName>
    </recommendedName>
</protein>
<dbReference type="EMBL" id="BAAAQQ010000014">
    <property type="protein sequence ID" value="GAA2133488.1"/>
    <property type="molecule type" value="Genomic_DNA"/>
</dbReference>
<dbReference type="Pfam" id="PF02653">
    <property type="entry name" value="BPD_transp_2"/>
    <property type="match status" value="1"/>
</dbReference>
<keyword evidence="6 9" id="KW-1133">Transmembrane helix</keyword>
<comment type="subcellular location">
    <subcellularLocation>
        <location evidence="1">Cell membrane</location>
        <topology evidence="1">Multi-pass membrane protein</topology>
    </subcellularLocation>
</comment>
<evidence type="ECO:0000256" key="2">
    <source>
        <dbReference type="ARBA" id="ARBA00022448"/>
    </source>
</evidence>
<keyword evidence="7 9" id="KW-0472">Membrane</keyword>
<dbReference type="CDD" id="cd06579">
    <property type="entry name" value="TM_PBP1_transp_AraH_like"/>
    <property type="match status" value="1"/>
</dbReference>
<comment type="caution">
    <text evidence="10">The sequence shown here is derived from an EMBL/GenBank/DDBJ whole genome shotgun (WGS) entry which is preliminary data.</text>
</comment>
<evidence type="ECO:0000256" key="9">
    <source>
        <dbReference type="SAM" id="Phobius"/>
    </source>
</evidence>
<feature type="transmembrane region" description="Helical" evidence="9">
    <location>
        <begin position="176"/>
        <end position="194"/>
    </location>
</feature>
<accession>A0ABP5KPW7</accession>
<keyword evidence="11" id="KW-1185">Reference proteome</keyword>
<name>A0ABP5KPW7_9ACTN</name>
<keyword evidence="2" id="KW-0813">Transport</keyword>
<feature type="transmembrane region" description="Helical" evidence="9">
    <location>
        <begin position="26"/>
        <end position="45"/>
    </location>
</feature>
<keyword evidence="4" id="KW-0997">Cell inner membrane</keyword>
<feature type="transmembrane region" description="Helical" evidence="9">
    <location>
        <begin position="280"/>
        <end position="298"/>
    </location>
</feature>
<keyword evidence="3" id="KW-1003">Cell membrane</keyword>
<evidence type="ECO:0000256" key="1">
    <source>
        <dbReference type="ARBA" id="ARBA00004651"/>
    </source>
</evidence>
<feature type="transmembrane region" description="Helical" evidence="9">
    <location>
        <begin position="134"/>
        <end position="155"/>
    </location>
</feature>
<gene>
    <name evidence="10" type="ORF">GCM10009843_38990</name>
</gene>
<feature type="transmembrane region" description="Helical" evidence="9">
    <location>
        <begin position="108"/>
        <end position="128"/>
    </location>
</feature>
<sequence length="340" mass="33943">MSQETATAVRVGERGAAVRSFASRKVGFLASAAVLVAFFAINASISEAVLTTYGFSSFVNAGATVALAAAGLSVVVMAGGLDLSVAAVVALVNVVVATRMQDTSASMMWVSLLAVGIGVAAGALNGVLVTTTGLPSVIVTLATFFIWGGAALLVLDSPGGSVPFDFADLLTGVRGGVPNAVLLLLGLCVLWLLLSRTSLRVNILALGGDRAAARANGVPVAGTEVAAFAIAGFCYGLAGLFLSALTVSGTPNLGADFTLNAFAAVVVGGTQFGGGRGTPVSGLIGAFVLYTSYSILFTIEAPSELNYVLTGAILVVAVVVQNPRRLLVSRSAEPVSGAGG</sequence>
<dbReference type="InterPro" id="IPR001851">
    <property type="entry name" value="ABC_transp_permease"/>
</dbReference>
<dbReference type="PANTHER" id="PTHR32196">
    <property type="entry name" value="ABC TRANSPORTER PERMEASE PROTEIN YPHD-RELATED-RELATED"/>
    <property type="match status" value="1"/>
</dbReference>
<dbReference type="Proteomes" id="UP001500575">
    <property type="component" value="Unassembled WGS sequence"/>
</dbReference>